<dbReference type="GO" id="GO:0043041">
    <property type="term" value="P:amino acid activation for nonribosomal peptide biosynthetic process"/>
    <property type="evidence" value="ECO:0007669"/>
    <property type="project" value="TreeGrafter"/>
</dbReference>
<dbReference type="InterPro" id="IPR010071">
    <property type="entry name" value="AA_adenyl_dom"/>
</dbReference>
<evidence type="ECO:0000259" key="5">
    <source>
        <dbReference type="PROSITE" id="PS50075"/>
    </source>
</evidence>
<dbReference type="EMBL" id="FPBZ01000049">
    <property type="protein sequence ID" value="SFU79654.1"/>
    <property type="molecule type" value="Genomic_DNA"/>
</dbReference>
<dbReference type="FunFam" id="2.30.38.10:FF:000001">
    <property type="entry name" value="Non-ribosomal peptide synthetase PvdI"/>
    <property type="match status" value="1"/>
</dbReference>
<evidence type="ECO:0000256" key="2">
    <source>
        <dbReference type="ARBA" id="ARBA00006432"/>
    </source>
</evidence>
<dbReference type="Proteomes" id="UP000182649">
    <property type="component" value="Unassembled WGS sequence"/>
</dbReference>
<dbReference type="GO" id="GO:0044550">
    <property type="term" value="P:secondary metabolite biosynthetic process"/>
    <property type="evidence" value="ECO:0007669"/>
    <property type="project" value="TreeGrafter"/>
</dbReference>
<dbReference type="Pfam" id="PF00501">
    <property type="entry name" value="AMP-binding"/>
    <property type="match status" value="1"/>
</dbReference>
<evidence type="ECO:0000256" key="1">
    <source>
        <dbReference type="ARBA" id="ARBA00001957"/>
    </source>
</evidence>
<dbReference type="PANTHER" id="PTHR45527">
    <property type="entry name" value="NONRIBOSOMAL PEPTIDE SYNTHETASE"/>
    <property type="match status" value="1"/>
</dbReference>
<feature type="non-terminal residue" evidence="6">
    <location>
        <position position="1"/>
    </location>
</feature>
<evidence type="ECO:0000256" key="4">
    <source>
        <dbReference type="ARBA" id="ARBA00022553"/>
    </source>
</evidence>
<dbReference type="Pfam" id="PF00550">
    <property type="entry name" value="PP-binding"/>
    <property type="match status" value="1"/>
</dbReference>
<dbReference type="AlphaFoldDB" id="A0A1I7J3B4"/>
<dbReference type="SUPFAM" id="SSF56801">
    <property type="entry name" value="Acetyl-CoA synthetase-like"/>
    <property type="match status" value="1"/>
</dbReference>
<dbReference type="PROSITE" id="PS00455">
    <property type="entry name" value="AMP_BINDING"/>
    <property type="match status" value="1"/>
</dbReference>
<feature type="domain" description="Carrier" evidence="5">
    <location>
        <begin position="393"/>
        <end position="468"/>
    </location>
</feature>
<dbReference type="GO" id="GO:0005737">
    <property type="term" value="C:cytoplasm"/>
    <property type="evidence" value="ECO:0007669"/>
    <property type="project" value="TreeGrafter"/>
</dbReference>
<dbReference type="InterPro" id="IPR042099">
    <property type="entry name" value="ANL_N_sf"/>
</dbReference>
<keyword evidence="4" id="KW-0597">Phosphoprotein</keyword>
<protein>
    <submittedName>
        <fullName evidence="6">Amino acid adenylation domain-containing protein</fullName>
    </submittedName>
</protein>
<dbReference type="RefSeq" id="WP_143104420.1">
    <property type="nucleotide sequence ID" value="NZ_FPBZ01000049.1"/>
</dbReference>
<sequence length="493" mass="53947">LEEESDSNPQAVLHRHNLAYIIYTSGSTGKPKGVGVAHHALVEHAQVAVGFFGLDSTDRMLQFSTINFDGFIEQLFPPLCAGAAIVLRGPVLWDSETFHRELIEKRITVADLTTAYWFMLVQDFARNEPRDYGLLRQVHAGGEAMSPEGLKAWCEAGFDGVTLLNTYGPTEAAVTATVSNCSDYWQGNNEISVQVPIGSPLAARRIYLLDANLTPVPPGISGELCIGGELLARGYLNRGGLTAERFIADPFDETGGRLYRTGDLARWRSDGQIEYLGRLDHQVKIRGFRIELGEIETQLLAQPEVREAVVVAREGAGASNPAGGARLVAYVSLHADAEMEVSRLREALGKILPDYMLPSMIVVLESLPLNPSGKVDRKALPEPEFTHTEHYEAPQGEAEEVLAGIWGQVLGVAEVGRHDNFFELGGHSLAILQVQQKLQQALSVALPLRLHFENPLLKDIASAIQEKRSRASEKDTEQADLLGMAELLDLLES</sequence>
<dbReference type="InterPro" id="IPR000873">
    <property type="entry name" value="AMP-dep_synth/lig_dom"/>
</dbReference>
<dbReference type="InterPro" id="IPR020845">
    <property type="entry name" value="AMP-binding_CS"/>
</dbReference>
<dbReference type="PROSITE" id="PS50075">
    <property type="entry name" value="CARRIER"/>
    <property type="match status" value="1"/>
</dbReference>
<dbReference type="InterPro" id="IPR036736">
    <property type="entry name" value="ACP-like_sf"/>
</dbReference>
<evidence type="ECO:0000256" key="3">
    <source>
        <dbReference type="ARBA" id="ARBA00022450"/>
    </source>
</evidence>
<dbReference type="PANTHER" id="PTHR45527:SF1">
    <property type="entry name" value="FATTY ACID SYNTHASE"/>
    <property type="match status" value="1"/>
</dbReference>
<gene>
    <name evidence="6" type="ORF">SAMN05216417_1492</name>
</gene>
<dbReference type="InterPro" id="IPR009081">
    <property type="entry name" value="PP-bd_ACP"/>
</dbReference>
<dbReference type="SUPFAM" id="SSF47336">
    <property type="entry name" value="ACP-like"/>
    <property type="match status" value="1"/>
</dbReference>
<dbReference type="NCBIfam" id="TIGR01733">
    <property type="entry name" value="AA-adenyl-dom"/>
    <property type="match status" value="1"/>
</dbReference>
<comment type="similarity">
    <text evidence="2">Belongs to the ATP-dependent AMP-binding enzyme family.</text>
</comment>
<accession>A0A1I7J3B4</accession>
<reference evidence="6 7" key="1">
    <citation type="submission" date="2016-10" db="EMBL/GenBank/DDBJ databases">
        <authorList>
            <person name="de Groot N.N."/>
        </authorList>
    </citation>
    <scope>NUCLEOTIDE SEQUENCE [LARGE SCALE GENOMIC DNA]</scope>
    <source>
        <strain evidence="6 7">Nl14</strain>
    </source>
</reference>
<dbReference type="Pfam" id="PF13193">
    <property type="entry name" value="AMP-binding_C"/>
    <property type="match status" value="1"/>
</dbReference>
<evidence type="ECO:0000313" key="6">
    <source>
        <dbReference type="EMBL" id="SFU79654.1"/>
    </source>
</evidence>
<dbReference type="FunFam" id="1.10.1200.10:FF:000005">
    <property type="entry name" value="Nonribosomal peptide synthetase 1"/>
    <property type="match status" value="1"/>
</dbReference>
<organism evidence="6 7">
    <name type="scientific">Nitrosospira multiformis</name>
    <dbReference type="NCBI Taxonomy" id="1231"/>
    <lineage>
        <taxon>Bacteria</taxon>
        <taxon>Pseudomonadati</taxon>
        <taxon>Pseudomonadota</taxon>
        <taxon>Betaproteobacteria</taxon>
        <taxon>Nitrosomonadales</taxon>
        <taxon>Nitrosomonadaceae</taxon>
        <taxon>Nitrosospira</taxon>
    </lineage>
</organism>
<dbReference type="Gene3D" id="1.10.1200.10">
    <property type="entry name" value="ACP-like"/>
    <property type="match status" value="1"/>
</dbReference>
<dbReference type="Gene3D" id="3.30.300.30">
    <property type="match status" value="1"/>
</dbReference>
<dbReference type="Gene3D" id="3.40.50.12780">
    <property type="entry name" value="N-terminal domain of ligase-like"/>
    <property type="match status" value="1"/>
</dbReference>
<name>A0A1I7J3B4_9PROT</name>
<proteinExistence type="inferred from homology"/>
<keyword evidence="3" id="KW-0596">Phosphopantetheine</keyword>
<dbReference type="InterPro" id="IPR025110">
    <property type="entry name" value="AMP-bd_C"/>
</dbReference>
<dbReference type="InterPro" id="IPR045851">
    <property type="entry name" value="AMP-bd_C_sf"/>
</dbReference>
<comment type="cofactor">
    <cofactor evidence="1">
        <name>pantetheine 4'-phosphate</name>
        <dbReference type="ChEBI" id="CHEBI:47942"/>
    </cofactor>
</comment>
<dbReference type="GO" id="GO:0031177">
    <property type="term" value="F:phosphopantetheine binding"/>
    <property type="evidence" value="ECO:0007669"/>
    <property type="project" value="TreeGrafter"/>
</dbReference>
<evidence type="ECO:0000313" key="7">
    <source>
        <dbReference type="Proteomes" id="UP000182649"/>
    </source>
</evidence>
<dbReference type="FunFam" id="3.30.300.30:FF:000010">
    <property type="entry name" value="Enterobactin synthetase component F"/>
    <property type="match status" value="1"/>
</dbReference>
<dbReference type="OrthoDB" id="8612214at2"/>